<proteinExistence type="predicted"/>
<evidence type="ECO:0000256" key="1">
    <source>
        <dbReference type="SAM" id="Phobius"/>
    </source>
</evidence>
<comment type="caution">
    <text evidence="2">The sequence shown here is derived from an EMBL/GenBank/DDBJ whole genome shotgun (WGS) entry which is preliminary data.</text>
</comment>
<dbReference type="RefSeq" id="WP_006148109.1">
    <property type="nucleotide sequence ID" value="NZ_AJTA01000012.1"/>
</dbReference>
<dbReference type="PATRIC" id="fig|889204.5.peg.310"/>
<keyword evidence="1" id="KW-0812">Transmembrane</keyword>
<reference evidence="2 3" key="1">
    <citation type="submission" date="2010-12" db="EMBL/GenBank/DDBJ databases">
        <authorList>
            <person name="Muzny D."/>
            <person name="Qin X."/>
            <person name="Deng J."/>
            <person name="Jiang H."/>
            <person name="Liu Y."/>
            <person name="Qu J."/>
            <person name="Song X.-Z."/>
            <person name="Zhang L."/>
            <person name="Thornton R."/>
            <person name="Coyle M."/>
            <person name="Francisco L."/>
            <person name="Jackson L."/>
            <person name="Javaid M."/>
            <person name="Korchina V."/>
            <person name="Kovar C."/>
            <person name="Mata R."/>
            <person name="Mathew T."/>
            <person name="Ngo R."/>
            <person name="Nguyen L."/>
            <person name="Nguyen N."/>
            <person name="Okwuonu G."/>
            <person name="Ongeri F."/>
            <person name="Pham C."/>
            <person name="Simmons D."/>
            <person name="Wilczek-Boney K."/>
            <person name="Hale W."/>
            <person name="Jakkamsetti A."/>
            <person name="Pham P."/>
            <person name="Ruth R."/>
            <person name="San Lucas F."/>
            <person name="Warren J."/>
            <person name="Zhang J."/>
            <person name="Zhao Z."/>
            <person name="Zhou C."/>
            <person name="Zhu D."/>
            <person name="Lee S."/>
            <person name="Bess C."/>
            <person name="Blankenburg K."/>
            <person name="Forbes L."/>
            <person name="Fu Q."/>
            <person name="Gubbala S."/>
            <person name="Hirani K."/>
            <person name="Jayaseelan J.C."/>
            <person name="Lara F."/>
            <person name="Munidasa M."/>
            <person name="Palculict T."/>
            <person name="Patil S."/>
            <person name="Pu L.-L."/>
            <person name="Saada N."/>
            <person name="Tang L."/>
            <person name="Weissenberger G."/>
            <person name="Zhu Y."/>
            <person name="Hemphill L."/>
            <person name="Shang Y."/>
            <person name="Youmans B."/>
            <person name="Ayvaz T."/>
            <person name="Ross M."/>
            <person name="Santibanez J."/>
            <person name="Aqrawi P."/>
            <person name="Gross S."/>
            <person name="Joshi V."/>
            <person name="Fowler G."/>
            <person name="Nazareth L."/>
            <person name="Reid J."/>
            <person name="Worley K."/>
            <person name="Petrosino J."/>
            <person name="Highlander S."/>
            <person name="Gibbs R."/>
        </authorList>
    </citation>
    <scope>NUCLEOTIDE SEQUENCE [LARGE SCALE GENOMIC DNA]</scope>
    <source>
        <strain evidence="2 3">ATCC 700779</strain>
    </source>
</reference>
<name>E8JYN6_9STRE</name>
<protein>
    <submittedName>
        <fullName evidence="2">Uncharacterized protein</fullName>
    </submittedName>
</protein>
<evidence type="ECO:0000313" key="3">
    <source>
        <dbReference type="Proteomes" id="UP000002815"/>
    </source>
</evidence>
<dbReference type="HOGENOM" id="CLU_1805109_0_0_9"/>
<accession>E8JYN6</accession>
<dbReference type="Proteomes" id="UP000002815">
    <property type="component" value="Unassembled WGS sequence"/>
</dbReference>
<feature type="transmembrane region" description="Helical" evidence="1">
    <location>
        <begin position="83"/>
        <end position="100"/>
    </location>
</feature>
<feature type="transmembrane region" description="Helical" evidence="1">
    <location>
        <begin position="20"/>
        <end position="47"/>
    </location>
</feature>
<dbReference type="AlphaFoldDB" id="E8JYN6"/>
<keyword evidence="3" id="KW-1185">Reference proteome</keyword>
<evidence type="ECO:0000313" key="2">
    <source>
        <dbReference type="EMBL" id="EFX37418.1"/>
    </source>
</evidence>
<sequence length="143" mass="16862">MSRKPKYQQDYEETMEGMWWGVAVFIGAMYFLVKVTYYIALPFYALFTHLFEEKIQQKEYLNWMRFLPFTWFITGETKEMRRAAVSSVLLPIVLPLFLLFNHLFNSKAIGDGFALFIFILFGLSIGSVIGMVRNYQFSKKYIG</sequence>
<keyword evidence="1" id="KW-0472">Membrane</keyword>
<gene>
    <name evidence="2" type="ORF">HMPREF9423_0402</name>
</gene>
<feature type="transmembrane region" description="Helical" evidence="1">
    <location>
        <begin position="112"/>
        <end position="132"/>
    </location>
</feature>
<dbReference type="EMBL" id="AEVD01000004">
    <property type="protein sequence ID" value="EFX37418.1"/>
    <property type="molecule type" value="Genomic_DNA"/>
</dbReference>
<dbReference type="GeneID" id="29746894"/>
<organism evidence="2 3">
    <name type="scientific">Streptococcus infantis ATCC 700779</name>
    <dbReference type="NCBI Taxonomy" id="889204"/>
    <lineage>
        <taxon>Bacteria</taxon>
        <taxon>Bacillati</taxon>
        <taxon>Bacillota</taxon>
        <taxon>Bacilli</taxon>
        <taxon>Lactobacillales</taxon>
        <taxon>Streptococcaceae</taxon>
        <taxon>Streptococcus</taxon>
    </lineage>
</organism>
<keyword evidence="1" id="KW-1133">Transmembrane helix</keyword>